<comment type="caution">
    <text evidence="1">The sequence shown here is derived from an EMBL/GenBank/DDBJ whole genome shotgun (WGS) entry which is preliminary data.</text>
</comment>
<dbReference type="Proteomes" id="UP000634136">
    <property type="component" value="Unassembled WGS sequence"/>
</dbReference>
<reference evidence="1" key="1">
    <citation type="submission" date="2020-09" db="EMBL/GenBank/DDBJ databases">
        <title>Genome-Enabled Discovery of Anthraquinone Biosynthesis in Senna tora.</title>
        <authorList>
            <person name="Kang S.-H."/>
            <person name="Pandey R.P."/>
            <person name="Lee C.-M."/>
            <person name="Sim J.-S."/>
            <person name="Jeong J.-T."/>
            <person name="Choi B.-S."/>
            <person name="Jung M."/>
            <person name="Ginzburg D."/>
            <person name="Zhao K."/>
            <person name="Won S.Y."/>
            <person name="Oh T.-J."/>
            <person name="Yu Y."/>
            <person name="Kim N.-H."/>
            <person name="Lee O.R."/>
            <person name="Lee T.-H."/>
            <person name="Bashyal P."/>
            <person name="Kim T.-S."/>
            <person name="Lee W.-H."/>
            <person name="Kawkins C."/>
            <person name="Kim C.-K."/>
            <person name="Kim J.S."/>
            <person name="Ahn B.O."/>
            <person name="Rhee S.Y."/>
            <person name="Sohng J.K."/>
        </authorList>
    </citation>
    <scope>NUCLEOTIDE SEQUENCE</scope>
    <source>
        <tissue evidence="1">Leaf</tissue>
    </source>
</reference>
<organism evidence="1 2">
    <name type="scientific">Senna tora</name>
    <dbReference type="NCBI Taxonomy" id="362788"/>
    <lineage>
        <taxon>Eukaryota</taxon>
        <taxon>Viridiplantae</taxon>
        <taxon>Streptophyta</taxon>
        <taxon>Embryophyta</taxon>
        <taxon>Tracheophyta</taxon>
        <taxon>Spermatophyta</taxon>
        <taxon>Magnoliopsida</taxon>
        <taxon>eudicotyledons</taxon>
        <taxon>Gunneridae</taxon>
        <taxon>Pentapetalae</taxon>
        <taxon>rosids</taxon>
        <taxon>fabids</taxon>
        <taxon>Fabales</taxon>
        <taxon>Fabaceae</taxon>
        <taxon>Caesalpinioideae</taxon>
        <taxon>Cassia clade</taxon>
        <taxon>Senna</taxon>
    </lineage>
</organism>
<dbReference type="EMBL" id="JAAIUW010000006">
    <property type="protein sequence ID" value="KAF7828099.1"/>
    <property type="molecule type" value="Genomic_DNA"/>
</dbReference>
<name>A0A834TUL3_9FABA</name>
<accession>A0A834TUL3</accession>
<dbReference type="AlphaFoldDB" id="A0A834TUL3"/>
<gene>
    <name evidence="1" type="ORF">G2W53_019263</name>
</gene>
<proteinExistence type="predicted"/>
<evidence type="ECO:0000313" key="1">
    <source>
        <dbReference type="EMBL" id="KAF7828099.1"/>
    </source>
</evidence>
<protein>
    <submittedName>
        <fullName evidence="1">Uncharacterized protein</fullName>
    </submittedName>
</protein>
<sequence length="74" mass="8338">MEKPPPLKRWRRSASSHICLHCSSQICHHQALRSVTTKLTTVVVFSDVVRNSEQFLPVPLAPRHCTALLSLPSH</sequence>
<evidence type="ECO:0000313" key="2">
    <source>
        <dbReference type="Proteomes" id="UP000634136"/>
    </source>
</evidence>
<keyword evidence="2" id="KW-1185">Reference proteome</keyword>